<dbReference type="RefSeq" id="WP_268754373.1">
    <property type="nucleotide sequence ID" value="NZ_CP113836.1"/>
</dbReference>
<dbReference type="Proteomes" id="UP001163203">
    <property type="component" value="Chromosome"/>
</dbReference>
<dbReference type="PANTHER" id="PTHR46865:SF2">
    <property type="entry name" value="MONOOXYGENASE"/>
    <property type="match status" value="1"/>
</dbReference>
<sequence>MHSTPGIVSEAYAGLGWRRPELLTRLQEADDLFFDAVSLVVLPAWSRGRIADRRNDHAAAFRRYETIHRARVTPKQRAIKLSAALLVPKTRFGLEVRNLGARLWPGGL</sequence>
<dbReference type="InterPro" id="IPR051704">
    <property type="entry name" value="FAD_aromatic-hydroxylase"/>
</dbReference>
<name>A0ABY7AWP8_9PSEU</name>
<evidence type="ECO:0000313" key="2">
    <source>
        <dbReference type="Proteomes" id="UP001163203"/>
    </source>
</evidence>
<protein>
    <submittedName>
        <fullName evidence="1">Uncharacterized protein</fullName>
    </submittedName>
</protein>
<organism evidence="1 2">
    <name type="scientific">Amycolatopsis cynarae</name>
    <dbReference type="NCBI Taxonomy" id="2995223"/>
    <lineage>
        <taxon>Bacteria</taxon>
        <taxon>Bacillati</taxon>
        <taxon>Actinomycetota</taxon>
        <taxon>Actinomycetes</taxon>
        <taxon>Pseudonocardiales</taxon>
        <taxon>Pseudonocardiaceae</taxon>
        <taxon>Amycolatopsis</taxon>
    </lineage>
</organism>
<keyword evidence="2" id="KW-1185">Reference proteome</keyword>
<reference evidence="1" key="1">
    <citation type="submission" date="2022-11" db="EMBL/GenBank/DDBJ databases">
        <authorList>
            <person name="Mo P."/>
        </authorList>
    </citation>
    <scope>NUCLEOTIDE SEQUENCE</scope>
    <source>
        <strain evidence="1">HUAS 11-8</strain>
    </source>
</reference>
<evidence type="ECO:0000313" key="1">
    <source>
        <dbReference type="EMBL" id="WAL64139.1"/>
    </source>
</evidence>
<dbReference type="PANTHER" id="PTHR46865">
    <property type="entry name" value="OXIDOREDUCTASE-RELATED"/>
    <property type="match status" value="1"/>
</dbReference>
<proteinExistence type="predicted"/>
<dbReference type="EMBL" id="CP113836">
    <property type="protein sequence ID" value="WAL64139.1"/>
    <property type="molecule type" value="Genomic_DNA"/>
</dbReference>
<accession>A0ABY7AWP8</accession>
<gene>
    <name evidence="1" type="ORF">ORV05_24565</name>
</gene>